<dbReference type="AlphaFoldDB" id="A0A7R8ZLE2"/>
<organism evidence="1">
    <name type="scientific">Cyprideis torosa</name>
    <dbReference type="NCBI Taxonomy" id="163714"/>
    <lineage>
        <taxon>Eukaryota</taxon>
        <taxon>Metazoa</taxon>
        <taxon>Ecdysozoa</taxon>
        <taxon>Arthropoda</taxon>
        <taxon>Crustacea</taxon>
        <taxon>Oligostraca</taxon>
        <taxon>Ostracoda</taxon>
        <taxon>Podocopa</taxon>
        <taxon>Podocopida</taxon>
        <taxon>Cytherocopina</taxon>
        <taxon>Cytheroidea</taxon>
        <taxon>Cytherideidae</taxon>
        <taxon>Cyprideis</taxon>
    </lineage>
</organism>
<sequence>MTISNPQEIKTMWTRIEGGIRLASLEVQQGLYERNIMQQIEGPAAKLKSSLKKLNIFPNSAESAMYQNKLAAKRAKYANLL</sequence>
<dbReference type="EMBL" id="OB661452">
    <property type="protein sequence ID" value="CAD7228255.1"/>
    <property type="molecule type" value="Genomic_DNA"/>
</dbReference>
<evidence type="ECO:0000313" key="1">
    <source>
        <dbReference type="EMBL" id="CAD7228255.1"/>
    </source>
</evidence>
<gene>
    <name evidence="1" type="ORF">CTOB1V02_LOCUS6143</name>
</gene>
<protein>
    <submittedName>
        <fullName evidence="1">Uncharacterized protein</fullName>
    </submittedName>
</protein>
<accession>A0A7R8ZLE2</accession>
<name>A0A7R8ZLE2_9CRUS</name>
<proteinExistence type="predicted"/>
<reference evidence="1" key="1">
    <citation type="submission" date="2020-11" db="EMBL/GenBank/DDBJ databases">
        <authorList>
            <person name="Tran Van P."/>
        </authorList>
    </citation>
    <scope>NUCLEOTIDE SEQUENCE</scope>
</reference>